<dbReference type="EMBL" id="LJUJ01000001">
    <property type="protein sequence ID" value="KPK64654.1"/>
    <property type="molecule type" value="Genomic_DNA"/>
</dbReference>
<dbReference type="PATRIC" id="fig|1703779.3.peg.99"/>
<dbReference type="InterPro" id="IPR015795">
    <property type="entry name" value="Pyrv_Knase_C"/>
</dbReference>
<reference evidence="2 3" key="1">
    <citation type="journal article" date="2015" name="Microbiome">
        <title>Genomic resolution of linkages in carbon, nitrogen, and sulfur cycling among widespread estuary sediment bacteria.</title>
        <authorList>
            <person name="Baker B.J."/>
            <person name="Lazar C.S."/>
            <person name="Teske A.P."/>
            <person name="Dick G.J."/>
        </authorList>
    </citation>
    <scope>NUCLEOTIDE SEQUENCE [LARGE SCALE GENOMIC DNA]</scope>
    <source>
        <strain evidence="2">SM23_42</strain>
    </source>
</reference>
<protein>
    <recommendedName>
        <fullName evidence="1">Pyruvate kinase C-terminal domain-containing protein</fullName>
    </recommendedName>
</protein>
<gene>
    <name evidence="2" type="ORF">AMJ83_00125</name>
</gene>
<dbReference type="Pfam" id="PF02887">
    <property type="entry name" value="PK_C"/>
    <property type="match status" value="1"/>
</dbReference>
<accession>A0A0S8FVT2</accession>
<dbReference type="InterPro" id="IPR015074">
    <property type="entry name" value="DUF1867"/>
</dbReference>
<evidence type="ECO:0000313" key="2">
    <source>
        <dbReference type="EMBL" id="KPK64654.1"/>
    </source>
</evidence>
<comment type="caution">
    <text evidence="2">The sequence shown here is derived from an EMBL/GenBank/DDBJ whole genome shotgun (WGS) entry which is preliminary data.</text>
</comment>
<dbReference type="Proteomes" id="UP000051373">
    <property type="component" value="Unassembled WGS sequence"/>
</dbReference>
<feature type="domain" description="Pyruvate kinase C-terminal" evidence="1">
    <location>
        <begin position="18"/>
        <end position="163"/>
    </location>
</feature>
<dbReference type="Gene3D" id="3.40.1380.20">
    <property type="entry name" value="Pyruvate kinase, C-terminal domain"/>
    <property type="match status" value="1"/>
</dbReference>
<sequence length="189" mass="20897">MKHEVYYWARPGKQNTDKTMEVALKRGKQLKIKHFVVASCSGYTTKRLLKKGEGISIISVSHQVGFRTSGQSEMSKKTEEYLTKKGVTVYTGTHFFGGLGRAIRFRFGGLEVEELAANTLRILGQGVKVAVEIAIMALDAGLIPYDKEVISIGGTGQGADTAIVCLPKHGKEFFSFDVREIICKPRLRK</sequence>
<dbReference type="SUPFAM" id="SSF52935">
    <property type="entry name" value="PK C-terminal domain-like"/>
    <property type="match status" value="1"/>
</dbReference>
<dbReference type="STRING" id="1703779.AMJ83_00125"/>
<dbReference type="AlphaFoldDB" id="A0A0S8FVT2"/>
<dbReference type="PIRSF" id="PIRSF016138">
    <property type="entry name" value="UCP016138"/>
    <property type="match status" value="1"/>
</dbReference>
<dbReference type="InterPro" id="IPR036918">
    <property type="entry name" value="Pyrv_Knase_C_sf"/>
</dbReference>
<proteinExistence type="predicted"/>
<organism evidence="2 3">
    <name type="scientific">candidate division WOR_3 bacterium SM23_42</name>
    <dbReference type="NCBI Taxonomy" id="1703779"/>
    <lineage>
        <taxon>Bacteria</taxon>
        <taxon>Bacteria division WOR-3</taxon>
    </lineage>
</organism>
<evidence type="ECO:0000313" key="3">
    <source>
        <dbReference type="Proteomes" id="UP000051373"/>
    </source>
</evidence>
<name>A0A0S8FVT2_UNCW3</name>
<evidence type="ECO:0000259" key="1">
    <source>
        <dbReference type="Pfam" id="PF02887"/>
    </source>
</evidence>